<gene>
    <name evidence="1" type="ORF">AU492_10405</name>
</gene>
<evidence type="ECO:0000313" key="2">
    <source>
        <dbReference type="Proteomes" id="UP000250186"/>
    </source>
</evidence>
<dbReference type="Proteomes" id="UP000250186">
    <property type="component" value="Unassembled WGS sequence"/>
</dbReference>
<sequence>MYSLVNKLREVENNFFGATSSDKLDKAVEKIKNGDKSLATANELIKLENADKRSDALVDKFTRDPSQMSSAEQAELAGYLRVYASEMEKEYGSAVSQELVKGLLSGQDYMKRNPDSEAMSKAQTIMNTWGYHKSNASIGDAPTIFVGSVLGVTVKGMAANAAIGVGVNTGVQLTGKDPFSYVDAIMAGVTAAATTGKGIIASTPINMGGAAIGSGIKGEDPTNSAIAAGVGSIFGGTAGKVATEQLKPVIKEGSAEIIGAVTGGTVSEITGKNVQDALKNAGDKNGKN</sequence>
<evidence type="ECO:0000313" key="1">
    <source>
        <dbReference type="EMBL" id="RAT33395.1"/>
    </source>
</evidence>
<comment type="caution">
    <text evidence="1">The sequence shown here is derived from an EMBL/GenBank/DDBJ whole genome shotgun (WGS) entry which is preliminary data.</text>
</comment>
<evidence type="ECO:0008006" key="3">
    <source>
        <dbReference type="Google" id="ProtNLM"/>
    </source>
</evidence>
<name>A0ABX9EN72_9GAMM</name>
<reference evidence="1 2" key="1">
    <citation type="submission" date="2016-02" db="EMBL/GenBank/DDBJ databases">
        <title>Species-wide whole genome sequencing reveals diversity, host range in Lonsdalea quercina.</title>
        <authorList>
            <person name="Li Y."/>
        </authorList>
    </citation>
    <scope>NUCLEOTIDE SEQUENCE [LARGE SCALE GENOMIC DNA]</scope>
    <source>
        <strain evidence="1 2">CFCC 12721</strain>
    </source>
</reference>
<protein>
    <recommendedName>
        <fullName evidence="3">Adhesin</fullName>
    </recommendedName>
</protein>
<keyword evidence="2" id="KW-1185">Reference proteome</keyword>
<proteinExistence type="predicted"/>
<organism evidence="1 2">
    <name type="scientific">Lonsdalea populi</name>
    <dbReference type="NCBI Taxonomy" id="1172565"/>
    <lineage>
        <taxon>Bacteria</taxon>
        <taxon>Pseudomonadati</taxon>
        <taxon>Pseudomonadota</taxon>
        <taxon>Gammaproteobacteria</taxon>
        <taxon>Enterobacterales</taxon>
        <taxon>Pectobacteriaceae</taxon>
        <taxon>Lonsdalea</taxon>
    </lineage>
</organism>
<accession>A0ABX9EN72</accession>
<dbReference type="EMBL" id="LUSW01000022">
    <property type="protein sequence ID" value="RAT33395.1"/>
    <property type="molecule type" value="Genomic_DNA"/>
</dbReference>